<accession>A0A2S9GZP0</accession>
<name>A0A2S9GZP0_9BURK</name>
<keyword evidence="1" id="KW-1133">Transmembrane helix</keyword>
<feature type="transmembrane region" description="Helical" evidence="1">
    <location>
        <begin position="7"/>
        <end position="29"/>
    </location>
</feature>
<evidence type="ECO:0000313" key="3">
    <source>
        <dbReference type="Proteomes" id="UP000237839"/>
    </source>
</evidence>
<evidence type="ECO:0000256" key="1">
    <source>
        <dbReference type="SAM" id="Phobius"/>
    </source>
</evidence>
<reference evidence="2 3" key="1">
    <citation type="submission" date="2018-02" db="EMBL/GenBank/DDBJ databases">
        <title>Solimicrobium silvestre gen. nov., sp. nov., isolated from alpine forest soil.</title>
        <authorList>
            <person name="Margesin R."/>
            <person name="Albuquerque L."/>
            <person name="Zhang D.-C."/>
            <person name="Froufe H.J.C."/>
            <person name="Severino R."/>
            <person name="Roxo I."/>
            <person name="Egas C."/>
            <person name="Da Costa M.S."/>
        </authorList>
    </citation>
    <scope>NUCLEOTIDE SEQUENCE [LARGE SCALE GENOMIC DNA]</scope>
    <source>
        <strain evidence="2 3">S20-91</strain>
    </source>
</reference>
<sequence>MKILSAFVAVISGIVLGNLIIYVSGYLAAIAIPREYFLWFGKPHITMALIIYDAIVMGLPRVIIATIWCVCTILVFRKKYLLLITAWCFGGYVLTQAYWDWKFDFGINYPTLFIQQPWAILSIIAAPCGILFAGIFFYKSHHANYLSP</sequence>
<feature type="transmembrane region" description="Helical" evidence="1">
    <location>
        <begin position="49"/>
        <end position="75"/>
    </location>
</feature>
<feature type="transmembrane region" description="Helical" evidence="1">
    <location>
        <begin position="80"/>
        <end position="99"/>
    </location>
</feature>
<dbReference type="EMBL" id="PUGF01000009">
    <property type="protein sequence ID" value="PRC93177.1"/>
    <property type="molecule type" value="Genomic_DNA"/>
</dbReference>
<keyword evidence="1" id="KW-0812">Transmembrane</keyword>
<organism evidence="2 3">
    <name type="scientific">Solimicrobium silvestre</name>
    <dbReference type="NCBI Taxonomy" id="2099400"/>
    <lineage>
        <taxon>Bacteria</taxon>
        <taxon>Pseudomonadati</taxon>
        <taxon>Pseudomonadota</taxon>
        <taxon>Betaproteobacteria</taxon>
        <taxon>Burkholderiales</taxon>
        <taxon>Oxalobacteraceae</taxon>
        <taxon>Solimicrobium</taxon>
    </lineage>
</organism>
<protein>
    <submittedName>
        <fullName evidence="2">Uncharacterized protein</fullName>
    </submittedName>
</protein>
<dbReference type="AlphaFoldDB" id="A0A2S9GZP0"/>
<keyword evidence="1" id="KW-0472">Membrane</keyword>
<proteinExistence type="predicted"/>
<gene>
    <name evidence="2" type="ORF">S2091_2263</name>
</gene>
<feature type="transmembrane region" description="Helical" evidence="1">
    <location>
        <begin position="119"/>
        <end position="138"/>
    </location>
</feature>
<keyword evidence="3" id="KW-1185">Reference proteome</keyword>
<dbReference type="RefSeq" id="WP_105531906.1">
    <property type="nucleotide sequence ID" value="NZ_PUGF01000009.1"/>
</dbReference>
<comment type="caution">
    <text evidence="2">The sequence shown here is derived from an EMBL/GenBank/DDBJ whole genome shotgun (WGS) entry which is preliminary data.</text>
</comment>
<dbReference type="Proteomes" id="UP000237839">
    <property type="component" value="Unassembled WGS sequence"/>
</dbReference>
<evidence type="ECO:0000313" key="2">
    <source>
        <dbReference type="EMBL" id="PRC93177.1"/>
    </source>
</evidence>